<dbReference type="GO" id="GO:0031218">
    <property type="term" value="F:arabinogalactan endo-1,4-beta-galactosidase activity"/>
    <property type="evidence" value="ECO:0007669"/>
    <property type="project" value="UniProtKB-EC"/>
</dbReference>
<comment type="similarity">
    <text evidence="1 4">Belongs to the glycosyl hydrolase 53 family.</text>
</comment>
<dbReference type="EC" id="3.2.1.89" evidence="4"/>
<dbReference type="Proteomes" id="UP000008720">
    <property type="component" value="Chromosome"/>
</dbReference>
<evidence type="ECO:0000256" key="3">
    <source>
        <dbReference type="ARBA" id="ARBA00023295"/>
    </source>
</evidence>
<dbReference type="HOGENOM" id="CLU_741501_0_0_10"/>
<gene>
    <name evidence="5" type="ordered locus">Ftrac_2032</name>
</gene>
<comment type="catalytic activity">
    <reaction evidence="4">
        <text>The enzyme specifically hydrolyzes (1-&gt;4)-beta-D-galactosidic linkages in type I arabinogalactans.</text>
        <dbReference type="EC" id="3.2.1.89"/>
    </reaction>
</comment>
<organism evidence="5 6">
    <name type="scientific">Marivirga tractuosa (strain ATCC 23168 / DSM 4126 / NBRC 15989 / NCIMB 1408 / VKM B-1430 / H-43)</name>
    <name type="common">Microscilla tractuosa</name>
    <name type="synonym">Flexibacter tractuosus</name>
    <dbReference type="NCBI Taxonomy" id="643867"/>
    <lineage>
        <taxon>Bacteria</taxon>
        <taxon>Pseudomonadati</taxon>
        <taxon>Bacteroidota</taxon>
        <taxon>Cytophagia</taxon>
        <taxon>Cytophagales</taxon>
        <taxon>Marivirgaceae</taxon>
        <taxon>Marivirga</taxon>
    </lineage>
</organism>
<proteinExistence type="inferred from homology"/>
<dbReference type="AlphaFoldDB" id="E4TTW2"/>
<evidence type="ECO:0000256" key="1">
    <source>
        <dbReference type="ARBA" id="ARBA00010687"/>
    </source>
</evidence>
<dbReference type="InterPro" id="IPR011683">
    <property type="entry name" value="Glyco_hydro_53"/>
</dbReference>
<dbReference type="eggNOG" id="ENOG50335CV">
    <property type="taxonomic scope" value="Bacteria"/>
</dbReference>
<keyword evidence="3 4" id="KW-0326">Glycosidase</keyword>
<reference evidence="5 6" key="1">
    <citation type="journal article" date="2011" name="Stand. Genomic Sci.">
        <title>Complete genome sequence of Marivirga tractuosa type strain (H-43).</title>
        <authorList>
            <person name="Pagani I."/>
            <person name="Chertkov O."/>
            <person name="Lapidus A."/>
            <person name="Lucas S."/>
            <person name="Del Rio T.G."/>
            <person name="Tice H."/>
            <person name="Copeland A."/>
            <person name="Cheng J.F."/>
            <person name="Nolan M."/>
            <person name="Saunders E."/>
            <person name="Pitluck S."/>
            <person name="Held B."/>
            <person name="Goodwin L."/>
            <person name="Liolios K."/>
            <person name="Ovchinikova G."/>
            <person name="Ivanova N."/>
            <person name="Mavromatis K."/>
            <person name="Pati A."/>
            <person name="Chen A."/>
            <person name="Palaniappan K."/>
            <person name="Land M."/>
            <person name="Hauser L."/>
            <person name="Jeffries C.D."/>
            <person name="Detter J.C."/>
            <person name="Han C."/>
            <person name="Tapia R."/>
            <person name="Ngatchou-Djao O.D."/>
            <person name="Rohde M."/>
            <person name="Goker M."/>
            <person name="Spring S."/>
            <person name="Sikorski J."/>
            <person name="Woyke T."/>
            <person name="Bristow J."/>
            <person name="Eisen J.A."/>
            <person name="Markowitz V."/>
            <person name="Hugenholtz P."/>
            <person name="Klenk H.P."/>
            <person name="Kyrpides N.C."/>
        </authorList>
    </citation>
    <scope>NUCLEOTIDE SEQUENCE [LARGE SCALE GENOMIC DNA]</scope>
    <source>
        <strain evidence="6">ATCC 23168 / DSM 4126 / NBRC 15989 / NCIMB 1408 / VKM B-1430 / H-43</strain>
    </source>
</reference>
<dbReference type="STRING" id="643867.Ftrac_2032"/>
<keyword evidence="2 4" id="KW-0378">Hydrolase</keyword>
<protein>
    <recommendedName>
        <fullName evidence="4">Arabinogalactan endo-beta-1,4-galactanase</fullName>
        <ecNumber evidence="4">3.2.1.89</ecNumber>
    </recommendedName>
</protein>
<keyword evidence="6" id="KW-1185">Reference proteome</keyword>
<evidence type="ECO:0000256" key="2">
    <source>
        <dbReference type="ARBA" id="ARBA00022801"/>
    </source>
</evidence>
<dbReference type="SUPFAM" id="SSF51445">
    <property type="entry name" value="(Trans)glycosidases"/>
    <property type="match status" value="1"/>
</dbReference>
<dbReference type="InterPro" id="IPR017853">
    <property type="entry name" value="GH"/>
</dbReference>
<dbReference type="GO" id="GO:0015926">
    <property type="term" value="F:glucosidase activity"/>
    <property type="evidence" value="ECO:0007669"/>
    <property type="project" value="InterPro"/>
</dbReference>
<dbReference type="KEGG" id="mtt:Ftrac_2032"/>
<sequence length="389" mass="45489">MKYRCVDTFSLRFRRMKKFEVNLFLIVIVMVLFFSCKTEKDNPVAECENEEFFCEFDSRNFEMGFSTWPYASTIASVENTYDFIGENGDIYSEHIDSNIPWNAWINDLSLPAEFTNDIASRASKKLTNTKLTVSVSLLNSSRSDLAFDYDGSIPNYTALNDKEIEDAYFQHLQYIAEQLNPDYLLLAIEVNELLKNAPEKWEAYKILMAKIRPRIQEEFPTLQISESITLHNFYQPDVPNPDGFIEEIANYANTMDLVTISFYPFFKGLKSEQDFKRAFDFLHEKIKKPIAIAETSHLAEDLSVESLNLFIAGNESEQNDYLKTLFTQAQIHDYEYIIWWAHRDFDALWETFPEEVKDLGRIWRDTGLLDEDGRGRRSYETWESVLNPL</sequence>
<evidence type="ECO:0000256" key="4">
    <source>
        <dbReference type="RuleBase" id="RU361192"/>
    </source>
</evidence>
<dbReference type="Gene3D" id="3.20.20.80">
    <property type="entry name" value="Glycosidases"/>
    <property type="match status" value="1"/>
</dbReference>
<evidence type="ECO:0000313" key="6">
    <source>
        <dbReference type="Proteomes" id="UP000008720"/>
    </source>
</evidence>
<accession>E4TTW2</accession>
<name>E4TTW2_MARTH</name>
<dbReference type="Pfam" id="PF07745">
    <property type="entry name" value="Glyco_hydro_53"/>
    <property type="match status" value="1"/>
</dbReference>
<evidence type="ECO:0000313" key="5">
    <source>
        <dbReference type="EMBL" id="ADR22017.1"/>
    </source>
</evidence>
<dbReference type="EMBL" id="CP002349">
    <property type="protein sequence ID" value="ADR22017.1"/>
    <property type="molecule type" value="Genomic_DNA"/>
</dbReference>